<organism evidence="2 3">
    <name type="scientific">Formosa maritima</name>
    <dbReference type="NCBI Taxonomy" id="2592046"/>
    <lineage>
        <taxon>Bacteria</taxon>
        <taxon>Pseudomonadati</taxon>
        <taxon>Bacteroidota</taxon>
        <taxon>Flavobacteriia</taxon>
        <taxon>Flavobacteriales</taxon>
        <taxon>Flavobacteriaceae</taxon>
        <taxon>Formosa</taxon>
    </lineage>
</organism>
<keyword evidence="1" id="KW-0472">Membrane</keyword>
<evidence type="ECO:0000313" key="3">
    <source>
        <dbReference type="Proteomes" id="UP000324550"/>
    </source>
</evidence>
<name>A0A5D0G245_9FLAO</name>
<feature type="transmembrane region" description="Helical" evidence="1">
    <location>
        <begin position="6"/>
        <end position="25"/>
    </location>
</feature>
<dbReference type="RefSeq" id="WP_148456682.1">
    <property type="nucleotide sequence ID" value="NZ_VSFC01000054.1"/>
</dbReference>
<dbReference type="OrthoDB" id="1356856at2"/>
<proteinExistence type="predicted"/>
<protein>
    <submittedName>
        <fullName evidence="2">Uncharacterized protein</fullName>
    </submittedName>
</protein>
<keyword evidence="3" id="KW-1185">Reference proteome</keyword>
<reference evidence="2 3" key="1">
    <citation type="submission" date="2019-08" db="EMBL/GenBank/DDBJ databases">
        <title>Formosa sediminis sp. nov., isolated from marine sediment.</title>
        <authorList>
            <person name="Cao W.R."/>
        </authorList>
    </citation>
    <scope>NUCLEOTIDE SEQUENCE [LARGE SCALE GENOMIC DNA]</scope>
    <source>
        <strain evidence="2 3">1494</strain>
    </source>
</reference>
<comment type="caution">
    <text evidence="2">The sequence shown here is derived from an EMBL/GenBank/DDBJ whole genome shotgun (WGS) entry which is preliminary data.</text>
</comment>
<sequence>MSKHKFTIFSILILLGIITTISFFVKNYESREEIFNEIVENSFKESYEGIIKKKYYLKERGFDVVILEENGTEIQLDYLHEKPNFYDFLKIGDTLIKQNNSNSIIIKRSELDTIIYFKFDNVRGSHLYSENNKFLNK</sequence>
<evidence type="ECO:0000313" key="2">
    <source>
        <dbReference type="EMBL" id="TYA52721.1"/>
    </source>
</evidence>
<dbReference type="AlphaFoldDB" id="A0A5D0G245"/>
<accession>A0A5D0G245</accession>
<keyword evidence="1" id="KW-1133">Transmembrane helix</keyword>
<gene>
    <name evidence="2" type="ORF">FVF61_11815</name>
</gene>
<dbReference type="Proteomes" id="UP000324550">
    <property type="component" value="Unassembled WGS sequence"/>
</dbReference>
<dbReference type="EMBL" id="VSFC01000054">
    <property type="protein sequence ID" value="TYA52721.1"/>
    <property type="molecule type" value="Genomic_DNA"/>
</dbReference>
<evidence type="ECO:0000256" key="1">
    <source>
        <dbReference type="SAM" id="Phobius"/>
    </source>
</evidence>
<keyword evidence="1" id="KW-0812">Transmembrane</keyword>